<feature type="region of interest" description="Disordered" evidence="3">
    <location>
        <begin position="79"/>
        <end position="99"/>
    </location>
</feature>
<keyword evidence="1 5" id="KW-0378">Hydrolase</keyword>
<dbReference type="InterPro" id="IPR000073">
    <property type="entry name" value="AB_hydrolase_1"/>
</dbReference>
<dbReference type="Proteomes" id="UP000019462">
    <property type="component" value="Unassembled WGS sequence"/>
</dbReference>
<evidence type="ECO:0000313" key="5">
    <source>
        <dbReference type="EMBL" id="ETS61758.1"/>
    </source>
</evidence>
<protein>
    <submittedName>
        <fullName evidence="5">Alpha beta hydrolase</fullName>
    </submittedName>
</protein>
<dbReference type="Gene3D" id="3.40.50.1820">
    <property type="entry name" value="alpha/beta hydrolase"/>
    <property type="match status" value="1"/>
</dbReference>
<accession>W3VJE2</accession>
<dbReference type="PANTHER" id="PTHR43329">
    <property type="entry name" value="EPOXIDE HYDROLASE"/>
    <property type="match status" value="1"/>
</dbReference>
<keyword evidence="6" id="KW-1185">Reference proteome</keyword>
<proteinExistence type="inferred from homology"/>
<reference evidence="5 6" key="1">
    <citation type="journal article" date="2014" name="Genome Announc.">
        <title>Genome sequence of the basidiomycetous fungus Pseudozyma aphidis DSM70725, an efficient producer of biosurfactant mannosylerythritol lipids.</title>
        <authorList>
            <person name="Lorenz S."/>
            <person name="Guenther M."/>
            <person name="Grumaz C."/>
            <person name="Rupp S."/>
            <person name="Zibek S."/>
            <person name="Sohn K."/>
        </authorList>
    </citation>
    <scope>NUCLEOTIDE SEQUENCE [LARGE SCALE GENOMIC DNA]</scope>
    <source>
        <strain evidence="6">ATCC 32657 / CBS 517.83 / DSM 70725 / JCM 10318 / NBRC 10182 / NRRL Y-7954 / St-0401</strain>
    </source>
</reference>
<dbReference type="Pfam" id="PF00561">
    <property type="entry name" value="Abhydrolase_1"/>
    <property type="match status" value="1"/>
</dbReference>
<feature type="domain" description="AB hydrolase-1" evidence="4">
    <location>
        <begin position="48"/>
        <end position="176"/>
    </location>
</feature>
<sequence length="327" mass="36566">MASFTDPFDAAGFSSQVVRIPPPETDPDVDVSIFYRRSPSSDKAKRGILLLHGHPQTHVIWADIAPALAAEGSWDVVVPDNRGNGNNDGPAPKSAPGYSRYSKREMARDMVELMRQLGHDEFFVVAHDRGARIAHRMALDAPDKIKKLILLDIAPTLDMYEKTDDRFASVYWHWFFLLQPSIPERFILADPHAYYNALVTRFPRTTPSSGLGSAQTAVDEWRAGVHLANLSRESSVAAMCEDYRASAPADAPDLDLDRHDRQRGHKIACPLRVIWGKHGVIHALYDALDLWQKCAHQKVEGRALDCGHYIPEEAPHEVLAEIKSFFG</sequence>
<comment type="similarity">
    <text evidence="2">Belongs to the AB hydrolase superfamily. Epoxide hydrolase family.</text>
</comment>
<dbReference type="AlphaFoldDB" id="W3VJE2"/>
<evidence type="ECO:0000259" key="4">
    <source>
        <dbReference type="Pfam" id="PF00561"/>
    </source>
</evidence>
<dbReference type="OrthoDB" id="6431331at2759"/>
<dbReference type="SUPFAM" id="SSF53474">
    <property type="entry name" value="alpha/beta-Hydrolases"/>
    <property type="match status" value="1"/>
</dbReference>
<evidence type="ECO:0000256" key="2">
    <source>
        <dbReference type="ARBA" id="ARBA00038334"/>
    </source>
</evidence>
<name>W3VJE2_MOEAP</name>
<dbReference type="EMBL" id="AWNI01000013">
    <property type="protein sequence ID" value="ETS61758.1"/>
    <property type="molecule type" value="Genomic_DNA"/>
</dbReference>
<dbReference type="PRINTS" id="PR00412">
    <property type="entry name" value="EPOXHYDRLASE"/>
</dbReference>
<dbReference type="InterPro" id="IPR000639">
    <property type="entry name" value="Epox_hydrolase-like"/>
</dbReference>
<organism evidence="5 6">
    <name type="scientific">Moesziomyces aphidis</name>
    <name type="common">Pseudozyma aphidis</name>
    <dbReference type="NCBI Taxonomy" id="84754"/>
    <lineage>
        <taxon>Eukaryota</taxon>
        <taxon>Fungi</taxon>
        <taxon>Dikarya</taxon>
        <taxon>Basidiomycota</taxon>
        <taxon>Ustilaginomycotina</taxon>
        <taxon>Ustilaginomycetes</taxon>
        <taxon>Ustilaginales</taxon>
        <taxon>Ustilaginaceae</taxon>
        <taxon>Moesziomyces</taxon>
    </lineage>
</organism>
<evidence type="ECO:0000313" key="6">
    <source>
        <dbReference type="Proteomes" id="UP000019462"/>
    </source>
</evidence>
<dbReference type="InterPro" id="IPR029058">
    <property type="entry name" value="AB_hydrolase_fold"/>
</dbReference>
<feature type="compositionally biased region" description="Low complexity" evidence="3">
    <location>
        <begin position="79"/>
        <end position="92"/>
    </location>
</feature>
<dbReference type="GO" id="GO:0016787">
    <property type="term" value="F:hydrolase activity"/>
    <property type="evidence" value="ECO:0007669"/>
    <property type="project" value="UniProtKB-KW"/>
</dbReference>
<evidence type="ECO:0000256" key="3">
    <source>
        <dbReference type="SAM" id="MobiDB-lite"/>
    </source>
</evidence>
<evidence type="ECO:0000256" key="1">
    <source>
        <dbReference type="ARBA" id="ARBA00022801"/>
    </source>
</evidence>
<comment type="caution">
    <text evidence="5">The sequence shown here is derived from an EMBL/GenBank/DDBJ whole genome shotgun (WGS) entry which is preliminary data.</text>
</comment>
<gene>
    <name evidence="5" type="ORF">PaG_03854</name>
</gene>
<dbReference type="HOGENOM" id="CLU_020336_7_1_1"/>